<protein>
    <submittedName>
        <fullName evidence="1">Uncharacterized protein</fullName>
    </submittedName>
</protein>
<proteinExistence type="predicted"/>
<comment type="caution">
    <text evidence="1">The sequence shown here is derived from an EMBL/GenBank/DDBJ whole genome shotgun (WGS) entry which is preliminary data.</text>
</comment>
<reference evidence="1" key="1">
    <citation type="submission" date="2021-02" db="EMBL/GenBank/DDBJ databases">
        <authorList>
            <person name="Nowell W R."/>
        </authorList>
    </citation>
    <scope>NUCLEOTIDE SEQUENCE</scope>
</reference>
<keyword evidence="2" id="KW-1185">Reference proteome</keyword>
<dbReference type="EMBL" id="CAJOBG010102093">
    <property type="protein sequence ID" value="CAF4707572.1"/>
    <property type="molecule type" value="Genomic_DNA"/>
</dbReference>
<name>A0A821J1L5_9BILA</name>
<sequence>TTVLPSLASQQLNQFQNQQQQIHIQQPNTVQSYNSTPTRVCYMNQKLLVSSKTILLSYIGINSKNSSCYQSQ</sequence>
<accession>A0A821J1L5</accession>
<organism evidence="1 2">
    <name type="scientific">Rotaria magnacalcarata</name>
    <dbReference type="NCBI Taxonomy" id="392030"/>
    <lineage>
        <taxon>Eukaryota</taxon>
        <taxon>Metazoa</taxon>
        <taxon>Spiralia</taxon>
        <taxon>Gnathifera</taxon>
        <taxon>Rotifera</taxon>
        <taxon>Eurotatoria</taxon>
        <taxon>Bdelloidea</taxon>
        <taxon>Philodinida</taxon>
        <taxon>Philodinidae</taxon>
        <taxon>Rotaria</taxon>
    </lineage>
</organism>
<evidence type="ECO:0000313" key="2">
    <source>
        <dbReference type="Proteomes" id="UP000663866"/>
    </source>
</evidence>
<gene>
    <name evidence="1" type="ORF">OVN521_LOCUS48619</name>
</gene>
<feature type="non-terminal residue" evidence="1">
    <location>
        <position position="1"/>
    </location>
</feature>
<dbReference type="AlphaFoldDB" id="A0A821J1L5"/>
<dbReference type="Proteomes" id="UP000663866">
    <property type="component" value="Unassembled WGS sequence"/>
</dbReference>
<evidence type="ECO:0000313" key="1">
    <source>
        <dbReference type="EMBL" id="CAF4707572.1"/>
    </source>
</evidence>